<evidence type="ECO:0008006" key="3">
    <source>
        <dbReference type="Google" id="ProtNLM"/>
    </source>
</evidence>
<name>A0A5S3UZ28_9GAMM</name>
<protein>
    <recommendedName>
        <fullName evidence="3">IS1 family transposase</fullName>
    </recommendedName>
</protein>
<dbReference type="Proteomes" id="UP000307217">
    <property type="component" value="Unassembled WGS sequence"/>
</dbReference>
<accession>A0A5S3UZ28</accession>
<evidence type="ECO:0000313" key="1">
    <source>
        <dbReference type="EMBL" id="TMO62877.1"/>
    </source>
</evidence>
<organism evidence="1 2">
    <name type="scientific">Pseudoalteromonas aurantia</name>
    <dbReference type="NCBI Taxonomy" id="43654"/>
    <lineage>
        <taxon>Bacteria</taxon>
        <taxon>Pseudomonadati</taxon>
        <taxon>Pseudomonadota</taxon>
        <taxon>Gammaproteobacteria</taxon>
        <taxon>Alteromonadales</taxon>
        <taxon>Pseudoalteromonadaceae</taxon>
        <taxon>Pseudoalteromonas</taxon>
    </lineage>
</organism>
<dbReference type="RefSeq" id="WP_138593627.1">
    <property type="nucleotide sequence ID" value="NZ_PNBX01000130.1"/>
</dbReference>
<dbReference type="OrthoDB" id="9812656at2"/>
<sequence>MRKKSCQKDWPQFPETHQGLQINFCKSPICQAFGLAPEARITVENNEIQQVNDNLIQDQEKKTHPVYKTSGTGKNEASIVCKLCSARKANGEPAQVSFMMKSNQAVNEEYQRISAYLNPDELKCRNSKCPTNVDGKPLKLKKRGLTNAGHQRYQCLTCGKSLTDSDGSRTHRRAEINLRLFDLLVSKVPLRKIAKLLHISQKTIYDKIDFIHSQCMKFVAERELRLLEGKLKLHRLYLSTDRQVQITNWVKREDKRNTELYGIGTACLKTGYVFAFNFNFDHHELQEDVEAYARFIGDTDRPKHHRDTARVWLEEEFEEAAKRAIKAPAVVAMDLIDAAAQKAKIDEAFNENLASEDFDSSTRLPAKGVLVHNEYTMLGHFLHLKHLFRHVGKTRFYLDQDAGMKNAYLSIFHDEIKAGNSDGFLVRSEKGFTVDDKRRALAETNALIRRLTGIPRKQLSSRDFIRVVTELVGEALNNMVRIGNSPELWLRYPIATMPEPEKVVAAITDISKYELQHKAHLYRKASLHAIDRFFMVARRDVNLLERPFHSATNQSRVWNGYSPYDPAMLTKLGDIYRVYYNYVNINDKRQTPAMRLGLANGPVSSDKIIYFGKYDK</sequence>
<evidence type="ECO:0000313" key="2">
    <source>
        <dbReference type="Proteomes" id="UP000307217"/>
    </source>
</evidence>
<dbReference type="EMBL" id="PNBX01000130">
    <property type="protein sequence ID" value="TMO62877.1"/>
    <property type="molecule type" value="Genomic_DNA"/>
</dbReference>
<reference evidence="2" key="2">
    <citation type="submission" date="2019-06" db="EMBL/GenBank/DDBJ databases">
        <title>Co-occurence of chitin degradation, pigmentation and bioactivity in marine Pseudoalteromonas.</title>
        <authorList>
            <person name="Sonnenschein E.C."/>
            <person name="Bech P.K."/>
        </authorList>
    </citation>
    <scope>NUCLEOTIDE SEQUENCE [LARGE SCALE GENOMIC DNA]</scope>
    <source>
        <strain evidence="2">S3790</strain>
    </source>
</reference>
<reference evidence="1 2" key="1">
    <citation type="submission" date="2018-01" db="EMBL/GenBank/DDBJ databases">
        <authorList>
            <person name="Paulsen S."/>
            <person name="Gram L.K."/>
        </authorList>
    </citation>
    <scope>NUCLEOTIDE SEQUENCE [LARGE SCALE GENOMIC DNA]</scope>
    <source>
        <strain evidence="1 2">S3790</strain>
    </source>
</reference>
<comment type="caution">
    <text evidence="1">The sequence shown here is derived from an EMBL/GenBank/DDBJ whole genome shotgun (WGS) entry which is preliminary data.</text>
</comment>
<dbReference type="AlphaFoldDB" id="A0A5S3UZ28"/>
<gene>
    <name evidence="1" type="ORF">CWC19_19830</name>
</gene>
<proteinExistence type="predicted"/>